<dbReference type="EMBL" id="OU896712">
    <property type="protein sequence ID" value="CAG9822855.1"/>
    <property type="molecule type" value="Genomic_DNA"/>
</dbReference>
<organism evidence="1 2">
    <name type="scientific">Phaedon cochleariae</name>
    <name type="common">Mustard beetle</name>
    <dbReference type="NCBI Taxonomy" id="80249"/>
    <lineage>
        <taxon>Eukaryota</taxon>
        <taxon>Metazoa</taxon>
        <taxon>Ecdysozoa</taxon>
        <taxon>Arthropoda</taxon>
        <taxon>Hexapoda</taxon>
        <taxon>Insecta</taxon>
        <taxon>Pterygota</taxon>
        <taxon>Neoptera</taxon>
        <taxon>Endopterygota</taxon>
        <taxon>Coleoptera</taxon>
        <taxon>Polyphaga</taxon>
        <taxon>Cucujiformia</taxon>
        <taxon>Chrysomeloidea</taxon>
        <taxon>Chrysomelidae</taxon>
        <taxon>Chrysomelinae</taxon>
        <taxon>Chrysomelini</taxon>
        <taxon>Phaedon</taxon>
    </lineage>
</organism>
<keyword evidence="2" id="KW-1185">Reference proteome</keyword>
<accession>A0A9N9SK92</accession>
<dbReference type="AlphaFoldDB" id="A0A9N9SK92"/>
<evidence type="ECO:0000313" key="1">
    <source>
        <dbReference type="EMBL" id="CAG9822855.1"/>
    </source>
</evidence>
<gene>
    <name evidence="1" type="ORF">PHAECO_LOCUS10046</name>
</gene>
<protein>
    <submittedName>
        <fullName evidence="1">Uncharacterized protein</fullName>
    </submittedName>
</protein>
<evidence type="ECO:0000313" key="2">
    <source>
        <dbReference type="Proteomes" id="UP001153737"/>
    </source>
</evidence>
<sequence length="109" mass="12720">METEKLDSEEPKKNPDLDISQLKFSLTLQETDEEKKELEKALFDNDMAPYYEIVCDDLGWKVDADILKEMKEKNTKALEEFDKEIEYAASNSSSIEVKEAYLNKANYLR</sequence>
<reference evidence="1" key="1">
    <citation type="submission" date="2022-01" db="EMBL/GenBank/DDBJ databases">
        <authorList>
            <person name="King R."/>
        </authorList>
    </citation>
    <scope>NUCLEOTIDE SEQUENCE</scope>
</reference>
<name>A0A9N9SK92_PHACE</name>
<reference evidence="1" key="2">
    <citation type="submission" date="2022-10" db="EMBL/GenBank/DDBJ databases">
        <authorList>
            <consortium name="ENA_rothamsted_submissions"/>
            <consortium name="culmorum"/>
            <person name="King R."/>
        </authorList>
    </citation>
    <scope>NUCLEOTIDE SEQUENCE</scope>
</reference>
<dbReference type="Proteomes" id="UP001153737">
    <property type="component" value="Chromosome 6"/>
</dbReference>
<dbReference type="OrthoDB" id="1452at2759"/>
<proteinExistence type="predicted"/>